<accession>A0A427XQF7</accession>
<dbReference type="Proteomes" id="UP000279236">
    <property type="component" value="Unassembled WGS sequence"/>
</dbReference>
<dbReference type="PANTHER" id="PTHR46297:SF2">
    <property type="entry name" value="TUDOR DOMAIN-CONTAINING PROTEIN"/>
    <property type="match status" value="1"/>
</dbReference>
<feature type="domain" description="Tudor" evidence="4">
    <location>
        <begin position="77"/>
        <end position="139"/>
    </location>
</feature>
<comment type="subcellular location">
    <subcellularLocation>
        <location evidence="1">Nucleus</location>
    </subcellularLocation>
</comment>
<dbReference type="CDD" id="cd21182">
    <property type="entry name" value="Tudor_SMN_SPF30-like"/>
    <property type="match status" value="1"/>
</dbReference>
<dbReference type="PROSITE" id="PS50304">
    <property type="entry name" value="TUDOR"/>
    <property type="match status" value="1"/>
</dbReference>
<gene>
    <name evidence="5" type="ORF">EHS24_008494</name>
</gene>
<sequence length="242" mass="26871">MEELQTFKDQLALVNLQLEADPENEDLLTLKAEFLELIELTEAAAAVQSAAKPDKGKAKAKEPTATPANNLWQEQGEYRAGMDCMAKYHKDGKWYPAKINAVVGSQDSPLYTITFKGYTTSTNVPLSSLRPHDPTAPIPKPVVKRTHDDLTDKEKEKKKKKGEKWMASQQAKAEDARGKQNDWQKFGKKAAKKGIHIAGLEGKSVFRTNNNPAGRVGVVGSGKGMTDYERMGKHKFDQSRDE</sequence>
<feature type="compositionally biased region" description="Basic and acidic residues" evidence="3">
    <location>
        <begin position="172"/>
        <end position="182"/>
    </location>
</feature>
<feature type="region of interest" description="Disordered" evidence="3">
    <location>
        <begin position="208"/>
        <end position="242"/>
    </location>
</feature>
<dbReference type="RefSeq" id="XP_028475779.1">
    <property type="nucleotide sequence ID" value="XM_028623805.1"/>
</dbReference>
<dbReference type="SUPFAM" id="SSF63748">
    <property type="entry name" value="Tudor/PWWP/MBT"/>
    <property type="match status" value="1"/>
</dbReference>
<name>A0A427XQF7_9TREE</name>
<evidence type="ECO:0000313" key="5">
    <source>
        <dbReference type="EMBL" id="RSH81060.1"/>
    </source>
</evidence>
<proteinExistence type="predicted"/>
<dbReference type="AlphaFoldDB" id="A0A427XQF7"/>
<comment type="caution">
    <text evidence="5">The sequence shown here is derived from an EMBL/GenBank/DDBJ whole genome shotgun (WGS) entry which is preliminary data.</text>
</comment>
<keyword evidence="6" id="KW-1185">Reference proteome</keyword>
<evidence type="ECO:0000256" key="1">
    <source>
        <dbReference type="ARBA" id="ARBA00004123"/>
    </source>
</evidence>
<feature type="compositionally biased region" description="Basic and acidic residues" evidence="3">
    <location>
        <begin position="226"/>
        <end position="242"/>
    </location>
</feature>
<keyword evidence="2" id="KW-0539">Nucleus</keyword>
<feature type="region of interest" description="Disordered" evidence="3">
    <location>
        <begin position="126"/>
        <end position="188"/>
    </location>
</feature>
<protein>
    <recommendedName>
        <fullName evidence="4">Tudor domain-containing protein</fullName>
    </recommendedName>
</protein>
<dbReference type="GO" id="GO:0005634">
    <property type="term" value="C:nucleus"/>
    <property type="evidence" value="ECO:0007669"/>
    <property type="project" value="UniProtKB-SubCell"/>
</dbReference>
<evidence type="ECO:0000259" key="4">
    <source>
        <dbReference type="PROSITE" id="PS50304"/>
    </source>
</evidence>
<evidence type="ECO:0000256" key="2">
    <source>
        <dbReference type="ARBA" id="ARBA00023242"/>
    </source>
</evidence>
<dbReference type="EMBL" id="RSCE01000007">
    <property type="protein sequence ID" value="RSH81060.1"/>
    <property type="molecule type" value="Genomic_DNA"/>
</dbReference>
<dbReference type="PANTHER" id="PTHR46297">
    <property type="entry name" value="ZINC FINGER CCCH-TYPE WITH G PATCH DOMAIN-CONTAINING PROTEIN"/>
    <property type="match status" value="1"/>
</dbReference>
<dbReference type="STRING" id="105984.A0A427XQF7"/>
<dbReference type="SMART" id="SM00333">
    <property type="entry name" value="TUDOR"/>
    <property type="match status" value="1"/>
</dbReference>
<dbReference type="Gene3D" id="2.30.30.140">
    <property type="match status" value="1"/>
</dbReference>
<evidence type="ECO:0000256" key="3">
    <source>
        <dbReference type="SAM" id="MobiDB-lite"/>
    </source>
</evidence>
<dbReference type="GeneID" id="39593037"/>
<dbReference type="InterPro" id="IPR002999">
    <property type="entry name" value="Tudor"/>
</dbReference>
<reference evidence="5 6" key="1">
    <citation type="submission" date="2018-11" db="EMBL/GenBank/DDBJ databases">
        <title>Genome sequence of Apiotrichum porosum DSM 27194.</title>
        <authorList>
            <person name="Aliyu H."/>
            <person name="Gorte O."/>
            <person name="Ochsenreither K."/>
        </authorList>
    </citation>
    <scope>NUCLEOTIDE SEQUENCE [LARGE SCALE GENOMIC DNA]</scope>
    <source>
        <strain evidence="5 6">DSM 27194</strain>
    </source>
</reference>
<evidence type="ECO:0000313" key="6">
    <source>
        <dbReference type="Proteomes" id="UP000279236"/>
    </source>
</evidence>
<feature type="compositionally biased region" description="Basic and acidic residues" evidence="3">
    <location>
        <begin position="145"/>
        <end position="155"/>
    </location>
</feature>
<dbReference type="OrthoDB" id="79171at2759"/>
<organism evidence="5 6">
    <name type="scientific">Apiotrichum porosum</name>
    <dbReference type="NCBI Taxonomy" id="105984"/>
    <lineage>
        <taxon>Eukaryota</taxon>
        <taxon>Fungi</taxon>
        <taxon>Dikarya</taxon>
        <taxon>Basidiomycota</taxon>
        <taxon>Agaricomycotina</taxon>
        <taxon>Tremellomycetes</taxon>
        <taxon>Trichosporonales</taxon>
        <taxon>Trichosporonaceae</taxon>
        <taxon>Apiotrichum</taxon>
    </lineage>
</organism>